<dbReference type="PANTHER" id="PTHR44688:SF16">
    <property type="entry name" value="DNA-BINDING TRANSCRIPTIONAL ACTIVATOR DEVR_DOSR"/>
    <property type="match status" value="1"/>
</dbReference>
<dbReference type="GO" id="GO:0003677">
    <property type="term" value="F:DNA binding"/>
    <property type="evidence" value="ECO:0007669"/>
    <property type="project" value="UniProtKB-KW"/>
</dbReference>
<dbReference type="InterPro" id="IPR000792">
    <property type="entry name" value="Tscrpt_reg_LuxR_C"/>
</dbReference>
<dbReference type="AlphaFoldDB" id="A0A495JHA6"/>
<evidence type="ECO:0000259" key="5">
    <source>
        <dbReference type="PROSITE" id="PS50043"/>
    </source>
</evidence>
<evidence type="ECO:0000256" key="4">
    <source>
        <dbReference type="SAM" id="MobiDB-lite"/>
    </source>
</evidence>
<evidence type="ECO:0000313" key="6">
    <source>
        <dbReference type="EMBL" id="RKR88267.1"/>
    </source>
</evidence>
<dbReference type="PROSITE" id="PS50043">
    <property type="entry name" value="HTH_LUXR_2"/>
    <property type="match status" value="1"/>
</dbReference>
<feature type="domain" description="HTH luxR-type" evidence="5">
    <location>
        <begin position="640"/>
        <end position="705"/>
    </location>
</feature>
<dbReference type="Gene3D" id="1.10.10.10">
    <property type="entry name" value="Winged helix-like DNA-binding domain superfamily/Winged helix DNA-binding domain"/>
    <property type="match status" value="1"/>
</dbReference>
<feature type="region of interest" description="Disordered" evidence="4">
    <location>
        <begin position="1"/>
        <end position="42"/>
    </location>
</feature>
<dbReference type="SMART" id="SM00421">
    <property type="entry name" value="HTH_LUXR"/>
    <property type="match status" value="1"/>
</dbReference>
<dbReference type="EMBL" id="RBKT01000001">
    <property type="protein sequence ID" value="RKR88267.1"/>
    <property type="molecule type" value="Genomic_DNA"/>
</dbReference>
<organism evidence="6 7">
    <name type="scientific">Micromonospora pisi</name>
    <dbReference type="NCBI Taxonomy" id="589240"/>
    <lineage>
        <taxon>Bacteria</taxon>
        <taxon>Bacillati</taxon>
        <taxon>Actinomycetota</taxon>
        <taxon>Actinomycetes</taxon>
        <taxon>Micromonosporales</taxon>
        <taxon>Micromonosporaceae</taxon>
        <taxon>Micromonospora</taxon>
    </lineage>
</organism>
<name>A0A495JHA6_9ACTN</name>
<protein>
    <submittedName>
        <fullName evidence="6">Regulatory LuxR family protein</fullName>
    </submittedName>
</protein>
<proteinExistence type="predicted"/>
<dbReference type="InterPro" id="IPR016032">
    <property type="entry name" value="Sig_transdc_resp-reg_C-effctor"/>
</dbReference>
<reference evidence="6 7" key="1">
    <citation type="submission" date="2018-10" db="EMBL/GenBank/DDBJ databases">
        <title>Sequencing the genomes of 1000 actinobacteria strains.</title>
        <authorList>
            <person name="Klenk H.-P."/>
        </authorList>
    </citation>
    <scope>NUCLEOTIDE SEQUENCE [LARGE SCALE GENOMIC DNA]</scope>
    <source>
        <strain evidence="6 7">DSM 45175</strain>
    </source>
</reference>
<evidence type="ECO:0000256" key="1">
    <source>
        <dbReference type="ARBA" id="ARBA00023015"/>
    </source>
</evidence>
<dbReference type="RefSeq" id="WP_246016998.1">
    <property type="nucleotide sequence ID" value="NZ_RBKT01000001.1"/>
</dbReference>
<keyword evidence="1" id="KW-0805">Transcription regulation</keyword>
<evidence type="ECO:0000256" key="2">
    <source>
        <dbReference type="ARBA" id="ARBA00023125"/>
    </source>
</evidence>
<dbReference type="SUPFAM" id="SSF46894">
    <property type="entry name" value="C-terminal effector domain of the bipartite response regulators"/>
    <property type="match status" value="1"/>
</dbReference>
<keyword evidence="3" id="KW-0804">Transcription</keyword>
<dbReference type="PANTHER" id="PTHR44688">
    <property type="entry name" value="DNA-BINDING TRANSCRIPTIONAL ACTIVATOR DEVR_DOSR"/>
    <property type="match status" value="1"/>
</dbReference>
<dbReference type="InterPro" id="IPR036388">
    <property type="entry name" value="WH-like_DNA-bd_sf"/>
</dbReference>
<feature type="compositionally biased region" description="Basic residues" evidence="4">
    <location>
        <begin position="17"/>
        <end position="26"/>
    </location>
</feature>
<evidence type="ECO:0000313" key="7">
    <source>
        <dbReference type="Proteomes" id="UP000277671"/>
    </source>
</evidence>
<dbReference type="Pfam" id="PF00196">
    <property type="entry name" value="GerE"/>
    <property type="match status" value="1"/>
</dbReference>
<comment type="caution">
    <text evidence="6">The sequence shown here is derived from an EMBL/GenBank/DDBJ whole genome shotgun (WGS) entry which is preliminary data.</text>
</comment>
<keyword evidence="7" id="KW-1185">Reference proteome</keyword>
<accession>A0A495JHA6</accession>
<dbReference type="Proteomes" id="UP000277671">
    <property type="component" value="Unassembled WGS sequence"/>
</dbReference>
<evidence type="ECO:0000256" key="3">
    <source>
        <dbReference type="ARBA" id="ARBA00023163"/>
    </source>
</evidence>
<dbReference type="PRINTS" id="PR00038">
    <property type="entry name" value="HTHLUXR"/>
</dbReference>
<keyword evidence="2" id="KW-0238">DNA-binding</keyword>
<sequence>MPEWRLLNRPSATRLRPPTRRTRARTARTAADGPASAGTGPLAGLTSVQRSILRALAFSATPGELWFVERMVRRSGPALEANIEMLIAYDLLHDSDGGLRLRSPAVRRAVLRATPPSLRGAIHVRAAAVLAHPSPTLAAGHLLRALVETTGPEHPGTGTGRLDLALVSRLAVDPAVDPSVAADLLLAVHVRYGPTLAPEHHRSLLPALVDHLMLAGRAEQAMAVLTEEIAADRDGPEQRAILLGRLGAWHATGRPSLALAYLHRALAQERTQPIHRAWLLTTLAAIVAPLGQPAVAELLGEAEQAERETPAPGGAVRLALARSGVALGRGDLRAARRLLGQADPHAPDSRGPAALLRVDRIATQLAFGEFDHARISLAAATAEIDRLGAVVEPMLTALDCLLRLSVGELPEAEARAGLALHPRAERRLPDEVRLELLSVLVEVLIRRGRPDRARSLLDAERPVSGWPDRMQWIRLGCAAAMDPEPVRHLELLCSSAEALDHSLTQLVRLPHRGTVLVRALLRAGEPALARTVAGHLGTVAEQVDNPLWWGIAGHATGLVEGDPATVREAVARLRTTTARPALADALLDLARSPEVPPAEAAAAAQESAALYGRIGATGDQGLAQRHQRVLDGQSSRSARPRTGLDSLTGGEVRVAALLAGGATKREAAAQLFVSFHTVDSHLRAIYAKLGIRSRLELARIWDDESADPPA</sequence>
<gene>
    <name evidence="6" type="ORF">BDK92_2575</name>
</gene>
<dbReference type="GO" id="GO:0006355">
    <property type="term" value="P:regulation of DNA-templated transcription"/>
    <property type="evidence" value="ECO:0007669"/>
    <property type="project" value="InterPro"/>
</dbReference>